<reference evidence="1" key="1">
    <citation type="submission" date="2023-01" db="EMBL/GenBank/DDBJ databases">
        <authorList>
            <person name="Van Ghelder C."/>
            <person name="Rancurel C."/>
        </authorList>
    </citation>
    <scope>NUCLEOTIDE SEQUENCE</scope>
    <source>
        <strain evidence="1">CNCM I-4278</strain>
    </source>
</reference>
<gene>
    <name evidence="1" type="ORF">PDIGIT_LOCUS5601</name>
</gene>
<protein>
    <submittedName>
        <fullName evidence="1">Uncharacterized protein</fullName>
    </submittedName>
</protein>
<name>A0A9W4UCU9_9PLEO</name>
<proteinExistence type="predicted"/>
<comment type="caution">
    <text evidence="1">The sequence shown here is derived from an EMBL/GenBank/DDBJ whole genome shotgun (WGS) entry which is preliminary data.</text>
</comment>
<sequence>MYGFEMCGVESVGTLVALCYKDQSSHKAFHFILAKCPACGHHPEVLARFRPAFDHYPEVLARFCPLIRPDLKTILNFVLRVDRSRSDG</sequence>
<evidence type="ECO:0000313" key="1">
    <source>
        <dbReference type="EMBL" id="CAI6332576.1"/>
    </source>
</evidence>
<accession>A0A9W4UCU9</accession>
<keyword evidence="2" id="KW-1185">Reference proteome</keyword>
<evidence type="ECO:0000313" key="2">
    <source>
        <dbReference type="Proteomes" id="UP001152607"/>
    </source>
</evidence>
<dbReference type="EMBL" id="CAOQHR010000003">
    <property type="protein sequence ID" value="CAI6332576.1"/>
    <property type="molecule type" value="Genomic_DNA"/>
</dbReference>
<organism evidence="1 2">
    <name type="scientific">Periconia digitata</name>
    <dbReference type="NCBI Taxonomy" id="1303443"/>
    <lineage>
        <taxon>Eukaryota</taxon>
        <taxon>Fungi</taxon>
        <taxon>Dikarya</taxon>
        <taxon>Ascomycota</taxon>
        <taxon>Pezizomycotina</taxon>
        <taxon>Dothideomycetes</taxon>
        <taxon>Pleosporomycetidae</taxon>
        <taxon>Pleosporales</taxon>
        <taxon>Massarineae</taxon>
        <taxon>Periconiaceae</taxon>
        <taxon>Periconia</taxon>
    </lineage>
</organism>
<dbReference type="AlphaFoldDB" id="A0A9W4UCU9"/>
<dbReference type="Proteomes" id="UP001152607">
    <property type="component" value="Unassembled WGS sequence"/>
</dbReference>